<feature type="coiled-coil region" evidence="1">
    <location>
        <begin position="118"/>
        <end position="159"/>
    </location>
</feature>
<feature type="transmembrane region" description="Helical" evidence="2">
    <location>
        <begin position="293"/>
        <end position="313"/>
    </location>
</feature>
<evidence type="ECO:0000313" key="4">
    <source>
        <dbReference type="Proteomes" id="UP000291286"/>
    </source>
</evidence>
<feature type="transmembrane region" description="Helical" evidence="2">
    <location>
        <begin position="319"/>
        <end position="338"/>
    </location>
</feature>
<organism evidence="3 4">
    <name type="scientific">Pseudoxanthomonas winnipegensis</name>
    <dbReference type="NCBI Taxonomy" id="2480810"/>
    <lineage>
        <taxon>Bacteria</taxon>
        <taxon>Pseudomonadati</taxon>
        <taxon>Pseudomonadota</taxon>
        <taxon>Gammaproteobacteria</taxon>
        <taxon>Lysobacterales</taxon>
        <taxon>Lysobacteraceae</taxon>
        <taxon>Pseudoxanthomonas</taxon>
    </lineage>
</organism>
<dbReference type="AlphaFoldDB" id="A0A4Q8LCS6"/>
<dbReference type="RefSeq" id="WP_130520553.1">
    <property type="nucleotide sequence ID" value="NZ_SHMA01000006.1"/>
</dbReference>
<sequence length="432" mass="47788">MKEHSSEIKKALKRMRTHDFGTQRVGAESEYTAKSIVGGIDSILIDLQTLCSAPAKFLKKSTNSERSSINSNLANLLNHCKNLDLTSAATVLEQIKPLIRAYGVRDSDERRVAFEDHVDHLQRKALDLASEIERLRNTKSLVESELEVMKETIAEAQLATSKIDESSASIAQKLEESAQSSDQIESIKQDCEKSQAEISESKLDVDALQVSIEEFAKKIASREVQLENQEVRTNDYKTALDAFSNERIKLLGDANSLIESARVALGYKTAEGLSAAFTEKQNEAKSDKTTRSWIIAAAIFIAGAIGIGIWVTLSSGTTIELVIGRISLIPILIGGAWFSASQYIKQRNLAEEYAYKSVLVRSIVGFSDQISSSDSRGEDYSLYMQKVLAEIHMNPVRSRAENSISKKEVLEILKELRDPIVKIAETAVKSKI</sequence>
<evidence type="ECO:0000313" key="3">
    <source>
        <dbReference type="EMBL" id="TAA26456.1"/>
    </source>
</evidence>
<gene>
    <name evidence="3" type="ORF">EA661_16140</name>
</gene>
<keyword evidence="2" id="KW-0812">Transmembrane</keyword>
<evidence type="ECO:0000256" key="1">
    <source>
        <dbReference type="SAM" id="Coils"/>
    </source>
</evidence>
<accession>A0A4Q8LCS6</accession>
<keyword evidence="1" id="KW-0175">Coiled coil</keyword>
<name>A0A4Q8LCS6_9GAMM</name>
<dbReference type="Proteomes" id="UP000291286">
    <property type="component" value="Unassembled WGS sequence"/>
</dbReference>
<protein>
    <submittedName>
        <fullName evidence="3">Uncharacterized protein</fullName>
    </submittedName>
</protein>
<keyword evidence="2" id="KW-0472">Membrane</keyword>
<reference evidence="3 4" key="1">
    <citation type="submission" date="2019-02" db="EMBL/GenBank/DDBJ databases">
        <title>WGS of Pseudoxanthomonas species novum from clinical isolates.</title>
        <authorList>
            <person name="Bernier A.-M."/>
            <person name="Bernard K."/>
            <person name="Vachon A."/>
        </authorList>
    </citation>
    <scope>NUCLEOTIDE SEQUENCE [LARGE SCALE GENOMIC DNA]</scope>
    <source>
        <strain evidence="3 4">NML171202</strain>
    </source>
</reference>
<comment type="caution">
    <text evidence="3">The sequence shown here is derived from an EMBL/GenBank/DDBJ whole genome shotgun (WGS) entry which is preliminary data.</text>
</comment>
<dbReference type="EMBL" id="SHMB01000007">
    <property type="protein sequence ID" value="TAA26456.1"/>
    <property type="molecule type" value="Genomic_DNA"/>
</dbReference>
<evidence type="ECO:0000256" key="2">
    <source>
        <dbReference type="SAM" id="Phobius"/>
    </source>
</evidence>
<keyword evidence="2" id="KW-1133">Transmembrane helix</keyword>
<proteinExistence type="predicted"/>